<evidence type="ECO:0000313" key="7">
    <source>
        <dbReference type="Proteomes" id="UP000321798"/>
    </source>
</evidence>
<dbReference type="Proteomes" id="UP000321798">
    <property type="component" value="Unassembled WGS sequence"/>
</dbReference>
<dbReference type="PANTHER" id="PTHR47691">
    <property type="entry name" value="REGULATOR-RELATED"/>
    <property type="match status" value="1"/>
</dbReference>
<dbReference type="SUPFAM" id="SSF46894">
    <property type="entry name" value="C-terminal effector domain of the bipartite response regulators"/>
    <property type="match status" value="1"/>
</dbReference>
<gene>
    <name evidence="6" type="ORF">CSO01_21790</name>
</gene>
<dbReference type="Pfam" id="PF25872">
    <property type="entry name" value="HTH_77"/>
    <property type="match status" value="1"/>
</dbReference>
<evidence type="ECO:0000256" key="1">
    <source>
        <dbReference type="ARBA" id="ARBA00005820"/>
    </source>
</evidence>
<evidence type="ECO:0008006" key="8">
    <source>
        <dbReference type="Google" id="ProtNLM"/>
    </source>
</evidence>
<dbReference type="SMART" id="SM00862">
    <property type="entry name" value="Trans_reg_C"/>
    <property type="match status" value="1"/>
</dbReference>
<dbReference type="Pfam" id="PF03704">
    <property type="entry name" value="BTAD"/>
    <property type="match status" value="1"/>
</dbReference>
<comment type="similarity">
    <text evidence="1">Belongs to the AfsR/DnrI/RedD regulatory family.</text>
</comment>
<dbReference type="InterPro" id="IPR011990">
    <property type="entry name" value="TPR-like_helical_dom_sf"/>
</dbReference>
<dbReference type="Gene3D" id="3.40.50.300">
    <property type="entry name" value="P-loop containing nucleotide triphosphate hydrolases"/>
    <property type="match status" value="1"/>
</dbReference>
<feature type="region of interest" description="Disordered" evidence="3">
    <location>
        <begin position="248"/>
        <end position="268"/>
    </location>
</feature>
<name>A0A512PE35_9CELL</name>
<dbReference type="AlphaFoldDB" id="A0A512PE35"/>
<dbReference type="InterPro" id="IPR016032">
    <property type="entry name" value="Sig_transdc_resp-reg_C-effctor"/>
</dbReference>
<feature type="domain" description="OmpR/PhoB-type" evidence="4">
    <location>
        <begin position="24"/>
        <end position="95"/>
    </location>
</feature>
<dbReference type="RefSeq" id="WP_179561713.1">
    <property type="nucleotide sequence ID" value="NZ_BAABBJ010000007.1"/>
</dbReference>
<evidence type="ECO:0000259" key="5">
    <source>
        <dbReference type="SMART" id="SM01043"/>
    </source>
</evidence>
<dbReference type="SUPFAM" id="SSF52540">
    <property type="entry name" value="P-loop containing nucleoside triphosphate hydrolases"/>
    <property type="match status" value="1"/>
</dbReference>
<feature type="domain" description="Bacterial transcriptional activator" evidence="5">
    <location>
        <begin position="102"/>
        <end position="246"/>
    </location>
</feature>
<evidence type="ECO:0000259" key="4">
    <source>
        <dbReference type="SMART" id="SM00862"/>
    </source>
</evidence>
<evidence type="ECO:0000313" key="6">
    <source>
        <dbReference type="EMBL" id="GEP69464.1"/>
    </source>
</evidence>
<dbReference type="SMART" id="SM01043">
    <property type="entry name" value="BTAD"/>
    <property type="match status" value="1"/>
</dbReference>
<dbReference type="InterPro" id="IPR001867">
    <property type="entry name" value="OmpR/PhoB-type_DNA-bd"/>
</dbReference>
<dbReference type="SUPFAM" id="SSF48452">
    <property type="entry name" value="TPR-like"/>
    <property type="match status" value="1"/>
</dbReference>
<comment type="caution">
    <text evidence="6">The sequence shown here is derived from an EMBL/GenBank/DDBJ whole genome shotgun (WGS) entry which is preliminary data.</text>
</comment>
<reference evidence="6 7" key="1">
    <citation type="submission" date="2019-07" db="EMBL/GenBank/DDBJ databases">
        <title>Whole genome shotgun sequence of Cellulomonas soli NBRC 109434.</title>
        <authorList>
            <person name="Hosoyama A."/>
            <person name="Uohara A."/>
            <person name="Ohji S."/>
            <person name="Ichikawa N."/>
        </authorList>
    </citation>
    <scope>NUCLEOTIDE SEQUENCE [LARGE SCALE GENOMIC DNA]</scope>
    <source>
        <strain evidence="6 7">NBRC 109434</strain>
    </source>
</reference>
<protein>
    <recommendedName>
        <fullName evidence="8">SARP family transcriptional regulator</fullName>
    </recommendedName>
</protein>
<sequence length="1140" mass="119355">MPSPTVRPLQVTVLGPLRAAAPDGGLVAVSGRGANLLAALVLAPGRALTTARAIDLTWPDGPPASGRAALQTLVSRVRSLTRPGLLVSTPTGYRLDVEAVEVDLDRADGVARRAAVALRDGDAGAARDLADEGLALWAGAPGTDVPDPELADELLARAAVTERELLRARAEALLLLGDPAAVGASSALVGAAPLDDAALLVRLRALHAAGRTTEAVAEYGEYRERLRETLGTDPSGELAAFHVRLLQGESPAPDPAPTAPAGPRTRLPVDPTAGGTAGDLVDAGAVAGPIGRSAPGVRAPASALLGREHDLEGVEAALRAARVVTVLGPGGMGKTRLGQEVARRAATRHEAVAVVELVGARVAPDVLPVVAASLGVPEASTWLGVPDVRSRPLADRVLDRLAEHPTLLLLDNCEQVIDGVAAWVAEALAAVPTLRVLTTSRAPLGVAGERVHPLEPLAALTPDGAPGPAVDLFVERATAVRPSVVLPTESVVRLCQRLDGLPLAIELAAARTRSMTVAEIERRLTDRFALLVGGASTAPERHRTLRAVIDWSWDLLTGRQQVLCRRVSGFADGFTAAAAGYATRAGEPVETRGDLVPDADPAPEVLDDLDALVAQSLLQAEEDADGGMRYRMLETVREYAERDALDAGEASLARTVVMDWARDLCRARYSRVDSIEHLLLDRVVSGEQETLVLALRLALADGRPDTAAGVFSVVGMLWGLQGAYGELVALAPASLRVWETAWGVVGYAGRGPATVPPRDAEPLLLGLSMIATIELMFGDLRTGAVAWRSLRRVLATDPPLRPVTSALARMVASIQDVAAVEALLAASRASADQPTSRFGHMASWVLAENVGDIDGAITYARAGYDLAVGSDDAWWQVLCASSVASAYGESRQAQQAWEWAEVAAARLADLGRDGETPVMGEMRAATAQVQAIALLTLGDLDAAEPHLRDLAEGEGQSHDSVMLGTIGLAEIARVRGEDDLATERYRATMPLAHRTLARADPWLLLLAGAFLSAHALMGRADDPAGPGAVAVVRDLVLGEQRGRHVQADRPVLGAALVGVAAWRAATVPDDPGCLELLGLAEAMQSRQDFPALDRSVHWARAAEQFGADAAGSARARGRALPRGEQVPRALELLRALPDGR</sequence>
<keyword evidence="2" id="KW-0238">DNA-binding</keyword>
<dbReference type="PANTHER" id="PTHR47691:SF3">
    <property type="entry name" value="HTH-TYPE TRANSCRIPTIONAL REGULATOR RV0890C-RELATED"/>
    <property type="match status" value="1"/>
</dbReference>
<evidence type="ECO:0000256" key="3">
    <source>
        <dbReference type="SAM" id="MobiDB-lite"/>
    </source>
</evidence>
<dbReference type="InterPro" id="IPR005158">
    <property type="entry name" value="BTAD"/>
</dbReference>
<dbReference type="GO" id="GO:0006355">
    <property type="term" value="P:regulation of DNA-templated transcription"/>
    <property type="evidence" value="ECO:0007669"/>
    <property type="project" value="InterPro"/>
</dbReference>
<dbReference type="GO" id="GO:0000160">
    <property type="term" value="P:phosphorelay signal transduction system"/>
    <property type="evidence" value="ECO:0007669"/>
    <property type="project" value="InterPro"/>
</dbReference>
<accession>A0A512PE35</accession>
<dbReference type="Gene3D" id="1.10.10.10">
    <property type="entry name" value="Winged helix-like DNA-binding domain superfamily/Winged helix DNA-binding domain"/>
    <property type="match status" value="1"/>
</dbReference>
<dbReference type="EMBL" id="BKAL01000007">
    <property type="protein sequence ID" value="GEP69464.1"/>
    <property type="molecule type" value="Genomic_DNA"/>
</dbReference>
<organism evidence="6 7">
    <name type="scientific">Cellulomonas soli</name>
    <dbReference type="NCBI Taxonomy" id="931535"/>
    <lineage>
        <taxon>Bacteria</taxon>
        <taxon>Bacillati</taxon>
        <taxon>Actinomycetota</taxon>
        <taxon>Actinomycetes</taxon>
        <taxon>Micrococcales</taxon>
        <taxon>Cellulomonadaceae</taxon>
        <taxon>Cellulomonas</taxon>
    </lineage>
</organism>
<evidence type="ECO:0000256" key="2">
    <source>
        <dbReference type="ARBA" id="ARBA00023125"/>
    </source>
</evidence>
<dbReference type="GO" id="GO:0003677">
    <property type="term" value="F:DNA binding"/>
    <property type="evidence" value="ECO:0007669"/>
    <property type="project" value="UniProtKB-KW"/>
</dbReference>
<dbReference type="Gene3D" id="1.25.40.10">
    <property type="entry name" value="Tetratricopeptide repeat domain"/>
    <property type="match status" value="1"/>
</dbReference>
<keyword evidence="7" id="KW-1185">Reference proteome</keyword>
<dbReference type="InterPro" id="IPR027417">
    <property type="entry name" value="P-loop_NTPase"/>
</dbReference>
<dbReference type="InterPro" id="IPR036388">
    <property type="entry name" value="WH-like_DNA-bd_sf"/>
</dbReference>
<proteinExistence type="inferred from homology"/>
<dbReference type="InterPro" id="IPR058852">
    <property type="entry name" value="HTH_77"/>
</dbReference>